<dbReference type="PANTHER" id="PTHR43884:SF1">
    <property type="entry name" value="SHORT_BRANCHED CHAIN SPECIFIC ACYL-COA DEHYDROGENASE, MITOCHONDRIAL"/>
    <property type="match status" value="1"/>
</dbReference>
<dbReference type="FunFam" id="1.20.140.10:FF:000004">
    <property type="entry name" value="Acyl-CoA dehydrogenase FadE25"/>
    <property type="match status" value="1"/>
</dbReference>
<dbReference type="FunFam" id="1.10.540.10:FF:000026">
    <property type="entry name" value="Acyl-CoA dehydrogenase medium chain"/>
    <property type="match status" value="1"/>
</dbReference>
<dbReference type="PROSITE" id="PS00072">
    <property type="entry name" value="ACYL_COA_DH_1"/>
    <property type="match status" value="1"/>
</dbReference>
<dbReference type="Gene3D" id="1.20.140.10">
    <property type="entry name" value="Butyryl-CoA Dehydrogenase, subunit A, domain 3"/>
    <property type="match status" value="1"/>
</dbReference>
<feature type="domain" description="Acyl-CoA dehydrogenase/oxidase N-terminal" evidence="17">
    <location>
        <begin position="11"/>
        <end position="122"/>
    </location>
</feature>
<evidence type="ECO:0000259" key="16">
    <source>
        <dbReference type="Pfam" id="PF02770"/>
    </source>
</evidence>
<comment type="catalytic activity">
    <reaction evidence="12">
        <text>2-methylbutanoyl-CoA + oxidized [electron-transfer flavoprotein] + H(+) = (2E)-2-methylbut-2-enoyl-CoA + reduced [electron-transfer flavoprotein]</text>
        <dbReference type="Rhea" id="RHEA:43780"/>
        <dbReference type="Rhea" id="RHEA-COMP:10685"/>
        <dbReference type="Rhea" id="RHEA-COMP:10686"/>
        <dbReference type="ChEBI" id="CHEBI:15378"/>
        <dbReference type="ChEBI" id="CHEBI:57336"/>
        <dbReference type="ChEBI" id="CHEBI:57337"/>
        <dbReference type="ChEBI" id="CHEBI:57692"/>
        <dbReference type="ChEBI" id="CHEBI:58307"/>
        <dbReference type="EC" id="1.3.8.5"/>
    </reaction>
    <physiologicalReaction direction="left-to-right" evidence="12">
        <dbReference type="Rhea" id="RHEA:43781"/>
    </physiologicalReaction>
</comment>
<comment type="caution">
    <text evidence="19">The sequence shown here is derived from an EMBL/GenBank/DDBJ whole genome shotgun (WGS) entry which is preliminary data.</text>
</comment>
<keyword evidence="7" id="KW-0276">Fatty acid metabolism</keyword>
<evidence type="ECO:0000256" key="10">
    <source>
        <dbReference type="ARBA" id="ARBA00037895"/>
    </source>
</evidence>
<dbReference type="PIRSF" id="PIRSF016578">
    <property type="entry name" value="HsaA"/>
    <property type="match status" value="1"/>
</dbReference>
<dbReference type="RefSeq" id="WP_018801671.1">
    <property type="nucleotide sequence ID" value="NZ_BOQM01000031.1"/>
</dbReference>
<dbReference type="InterPro" id="IPR006089">
    <property type="entry name" value="Acyl-CoA_DH_CS"/>
</dbReference>
<dbReference type="GO" id="GO:0050660">
    <property type="term" value="F:flavin adenine dinucleotide binding"/>
    <property type="evidence" value="ECO:0007669"/>
    <property type="project" value="InterPro"/>
</dbReference>
<dbReference type="InterPro" id="IPR013786">
    <property type="entry name" value="AcylCoA_DH/ox_N"/>
</dbReference>
<dbReference type="EMBL" id="VFOL01000001">
    <property type="protein sequence ID" value="TQL37542.1"/>
    <property type="molecule type" value="Genomic_DNA"/>
</dbReference>
<keyword evidence="21" id="KW-1185">Reference proteome</keyword>
<evidence type="ECO:0000256" key="8">
    <source>
        <dbReference type="ARBA" id="ARBA00023002"/>
    </source>
</evidence>
<dbReference type="Gene3D" id="1.10.540.10">
    <property type="entry name" value="Acyl-CoA dehydrogenase/oxidase, N-terminal domain"/>
    <property type="match status" value="1"/>
</dbReference>
<evidence type="ECO:0000313" key="18">
    <source>
        <dbReference type="EMBL" id="GIM87133.1"/>
    </source>
</evidence>
<evidence type="ECO:0000256" key="9">
    <source>
        <dbReference type="ARBA" id="ARBA00023098"/>
    </source>
</evidence>
<feature type="domain" description="Acyl-CoA dehydrogenase/oxidase C-terminal" evidence="15">
    <location>
        <begin position="234"/>
        <end position="384"/>
    </location>
</feature>
<evidence type="ECO:0000313" key="21">
    <source>
        <dbReference type="Proteomes" id="UP000677457"/>
    </source>
</evidence>
<feature type="domain" description="Acyl-CoA oxidase/dehydrogenase middle" evidence="16">
    <location>
        <begin position="126"/>
        <end position="222"/>
    </location>
</feature>
<dbReference type="Gene3D" id="2.40.110.10">
    <property type="entry name" value="Butyryl-CoA Dehydrogenase, subunit A, domain 2"/>
    <property type="match status" value="1"/>
</dbReference>
<dbReference type="InterPro" id="IPR009075">
    <property type="entry name" value="AcylCo_DH/oxidase_C"/>
</dbReference>
<dbReference type="InterPro" id="IPR009100">
    <property type="entry name" value="AcylCoA_DH/oxidase_NM_dom_sf"/>
</dbReference>
<dbReference type="InterPro" id="IPR046373">
    <property type="entry name" value="Acyl-CoA_Oxase/DH_mid-dom_sf"/>
</dbReference>
<dbReference type="InterPro" id="IPR037069">
    <property type="entry name" value="AcylCoA_DH/ox_N_sf"/>
</dbReference>
<name>A0A542XP19_SALAC</name>
<dbReference type="PANTHER" id="PTHR43884">
    <property type="entry name" value="ACYL-COA DEHYDROGENASE"/>
    <property type="match status" value="1"/>
</dbReference>
<keyword evidence="5 13" id="KW-0285">Flavoprotein</keyword>
<dbReference type="EMBL" id="BOQM01000031">
    <property type="protein sequence ID" value="GIM87133.1"/>
    <property type="molecule type" value="Genomic_DNA"/>
</dbReference>
<dbReference type="SUPFAM" id="SSF47203">
    <property type="entry name" value="Acyl-CoA dehydrogenase C-terminal domain-like"/>
    <property type="match status" value="1"/>
</dbReference>
<dbReference type="Proteomes" id="UP000677457">
    <property type="component" value="Unassembled WGS sequence"/>
</dbReference>
<protein>
    <recommendedName>
        <fullName evidence="11">short-chain 2-methylacyl-CoA dehydrogenase</fullName>
        <ecNumber evidence="11">1.3.8.5</ecNumber>
    </recommendedName>
</protein>
<dbReference type="GeneID" id="93771945"/>
<dbReference type="Proteomes" id="UP000315983">
    <property type="component" value="Unassembled WGS sequence"/>
</dbReference>
<feature type="region of interest" description="Disordered" evidence="14">
    <location>
        <begin position="388"/>
        <end position="424"/>
    </location>
</feature>
<dbReference type="GO" id="GO:0003853">
    <property type="term" value="F:short-chain 2-methyl fatty acyl-CoA dehydrogenase activity"/>
    <property type="evidence" value="ECO:0007669"/>
    <property type="project" value="UniProtKB-EC"/>
</dbReference>
<keyword evidence="9" id="KW-0443">Lipid metabolism</keyword>
<evidence type="ECO:0000256" key="13">
    <source>
        <dbReference type="RuleBase" id="RU362125"/>
    </source>
</evidence>
<reference evidence="19 20" key="1">
    <citation type="submission" date="2019-06" db="EMBL/GenBank/DDBJ databases">
        <title>Sequencing the genomes of 1000 actinobacteria strains.</title>
        <authorList>
            <person name="Klenk H.-P."/>
        </authorList>
    </citation>
    <scope>NUCLEOTIDE SEQUENCE [LARGE SCALE GENOMIC DNA]</scope>
    <source>
        <strain evidence="19 20">DSM 44819</strain>
    </source>
</reference>
<dbReference type="InterPro" id="IPR036250">
    <property type="entry name" value="AcylCo_DH-like_C"/>
</dbReference>
<dbReference type="FunFam" id="2.40.110.10:FF:000002">
    <property type="entry name" value="Acyl-CoA dehydrogenase fadE12"/>
    <property type="match status" value="1"/>
</dbReference>
<gene>
    <name evidence="19" type="ORF">FB564_2705</name>
    <name evidence="18" type="ORF">Sar04_38690</name>
</gene>
<dbReference type="SUPFAM" id="SSF56645">
    <property type="entry name" value="Acyl-CoA dehydrogenase NM domain-like"/>
    <property type="match status" value="1"/>
</dbReference>
<evidence type="ECO:0000256" key="1">
    <source>
        <dbReference type="ARBA" id="ARBA00001974"/>
    </source>
</evidence>
<dbReference type="InterPro" id="IPR006091">
    <property type="entry name" value="Acyl-CoA_Oxase/DH_mid-dom"/>
</dbReference>
<evidence type="ECO:0000256" key="11">
    <source>
        <dbReference type="ARBA" id="ARBA00039036"/>
    </source>
</evidence>
<evidence type="ECO:0000256" key="12">
    <source>
        <dbReference type="ARBA" id="ARBA00048235"/>
    </source>
</evidence>
<comment type="subunit">
    <text evidence="4">Homotetramer.</text>
</comment>
<evidence type="ECO:0000256" key="3">
    <source>
        <dbReference type="ARBA" id="ARBA00009347"/>
    </source>
</evidence>
<keyword evidence="6 13" id="KW-0274">FAD</keyword>
<sequence>MDTPSPVTRLTDDERQFRATVREFAGTHVAPLVAEMDQRSEYCPKLVARLFTTGLMGIEVPRSYGGLGHGLFHVVLAIEELARVDPAVAVLVDVQNALVAGALLRWGSADQRRRHLPRLAGGVVGAYALSEREAGSDAFAMTTTARRDGDHFVLSGRKAWTTSAEQAELFLVFADMADSAGGTPRFGAFLVDRDTPGLTVGDNVDKMGIRASSTCELVLDGVRVGGHDLVGRPGDGAMLAVESLNIGKLGIAGQLVGLAQGALDLALRYARERRQFGRRIVDFQGVSFPLARVAADLEAARVLLYNTVRAVEHPETSPGERMRTTAMAKLLASDVAERAASCAVETLGGVGFTVAGQAEKLYRDAKVGRIYEGTSNLQLRTIAATFAPQVPGGEQPVDPAAPAPNGSRSETEASAPWPISSAQP</sequence>
<dbReference type="Pfam" id="PF02771">
    <property type="entry name" value="Acyl-CoA_dh_N"/>
    <property type="match status" value="1"/>
</dbReference>
<comment type="cofactor">
    <cofactor evidence="1 13">
        <name>FAD</name>
        <dbReference type="ChEBI" id="CHEBI:57692"/>
    </cofactor>
</comment>
<evidence type="ECO:0000256" key="2">
    <source>
        <dbReference type="ARBA" id="ARBA00005198"/>
    </source>
</evidence>
<dbReference type="GO" id="GO:0006631">
    <property type="term" value="P:fatty acid metabolic process"/>
    <property type="evidence" value="ECO:0007669"/>
    <property type="project" value="UniProtKB-KW"/>
</dbReference>
<comment type="similarity">
    <text evidence="3 13">Belongs to the acyl-CoA dehydrogenase family.</text>
</comment>
<reference evidence="18 21" key="2">
    <citation type="submission" date="2021-03" db="EMBL/GenBank/DDBJ databases">
        <title>Whole genome shotgun sequence of Salinispora arenicola NBRC 105043.</title>
        <authorList>
            <person name="Komaki H."/>
            <person name="Tamura T."/>
        </authorList>
    </citation>
    <scope>NUCLEOTIDE SEQUENCE [LARGE SCALE GENOMIC DNA]</scope>
    <source>
        <strain evidence="18 21">NBRC 105043</strain>
    </source>
</reference>
<evidence type="ECO:0000256" key="5">
    <source>
        <dbReference type="ARBA" id="ARBA00022630"/>
    </source>
</evidence>
<accession>A0A542XP19</accession>
<dbReference type="Pfam" id="PF00441">
    <property type="entry name" value="Acyl-CoA_dh_1"/>
    <property type="match status" value="1"/>
</dbReference>
<evidence type="ECO:0000256" key="6">
    <source>
        <dbReference type="ARBA" id="ARBA00022827"/>
    </source>
</evidence>
<evidence type="ECO:0000313" key="20">
    <source>
        <dbReference type="Proteomes" id="UP000315983"/>
    </source>
</evidence>
<organism evidence="19 20">
    <name type="scientific">Salinispora arenicola</name>
    <dbReference type="NCBI Taxonomy" id="168697"/>
    <lineage>
        <taxon>Bacteria</taxon>
        <taxon>Bacillati</taxon>
        <taxon>Actinomycetota</taxon>
        <taxon>Actinomycetes</taxon>
        <taxon>Micromonosporales</taxon>
        <taxon>Micromonosporaceae</taxon>
        <taxon>Salinispora</taxon>
    </lineage>
</organism>
<evidence type="ECO:0000256" key="7">
    <source>
        <dbReference type="ARBA" id="ARBA00022832"/>
    </source>
</evidence>
<evidence type="ECO:0000259" key="17">
    <source>
        <dbReference type="Pfam" id="PF02771"/>
    </source>
</evidence>
<evidence type="ECO:0000256" key="14">
    <source>
        <dbReference type="SAM" id="MobiDB-lite"/>
    </source>
</evidence>
<dbReference type="AlphaFoldDB" id="A0A542XP19"/>
<evidence type="ECO:0000313" key="19">
    <source>
        <dbReference type="EMBL" id="TQL37542.1"/>
    </source>
</evidence>
<evidence type="ECO:0000259" key="15">
    <source>
        <dbReference type="Pfam" id="PF00441"/>
    </source>
</evidence>
<dbReference type="Pfam" id="PF02770">
    <property type="entry name" value="Acyl-CoA_dh_M"/>
    <property type="match status" value="1"/>
</dbReference>
<comment type="pathway">
    <text evidence="10">Amino-acid degradation; L-isoleucine degradation.</text>
</comment>
<keyword evidence="8 13" id="KW-0560">Oxidoreductase</keyword>
<proteinExistence type="inferred from homology"/>
<comment type="pathway">
    <text evidence="2">Lipid metabolism; mitochondrial fatty acid beta-oxidation.</text>
</comment>
<dbReference type="EC" id="1.3.8.5" evidence="11"/>
<evidence type="ECO:0000256" key="4">
    <source>
        <dbReference type="ARBA" id="ARBA00011881"/>
    </source>
</evidence>